<evidence type="ECO:0000313" key="1">
    <source>
        <dbReference type="EMBL" id="MDN8619782.1"/>
    </source>
</evidence>
<accession>A0ABT8Q4P1</accession>
<sequence length="126" mass="13922">MYSSSPITFIAWECADLTAVRQVLAGVQRNGIYLYGEHLLLETSWLGQGARDFYATAWRWSADDCPLFYELARQGKVLITINTAVIACGDKEDIATARDCIAQDLIAARNPQHLCKLLADAATKPT</sequence>
<protein>
    <submittedName>
        <fullName evidence="1">Uncharacterized protein</fullName>
    </submittedName>
</protein>
<keyword evidence="2" id="KW-1185">Reference proteome</keyword>
<dbReference type="RefSeq" id="WP_301732247.1">
    <property type="nucleotide sequence ID" value="NZ_CP175781.1"/>
</dbReference>
<gene>
    <name evidence="1" type="ORF">Q0N36_04195</name>
</gene>
<evidence type="ECO:0000313" key="2">
    <source>
        <dbReference type="Proteomes" id="UP001174347"/>
    </source>
</evidence>
<comment type="caution">
    <text evidence="1">The sequence shown here is derived from an EMBL/GenBank/DDBJ whole genome shotgun (WGS) entry which is preliminary data.</text>
</comment>
<dbReference type="Proteomes" id="UP001174347">
    <property type="component" value="Unassembled WGS sequence"/>
</dbReference>
<name>A0ABT8Q4P1_9CORY</name>
<proteinExistence type="predicted"/>
<reference evidence="1" key="1">
    <citation type="submission" date="2023-07" db="EMBL/GenBank/DDBJ databases">
        <title>Insights into the diversity of cutaneous corynebacteria.</title>
        <authorList>
            <person name="Bruggemann H."/>
            <person name="Poehlein A."/>
        </authorList>
    </citation>
    <scope>NUCLEOTIDE SEQUENCE</scope>
    <source>
        <strain evidence="1">P7_F1</strain>
    </source>
</reference>
<dbReference type="EMBL" id="JAUKFM010000002">
    <property type="protein sequence ID" value="MDN8619782.1"/>
    <property type="molecule type" value="Genomic_DNA"/>
</dbReference>
<organism evidence="1 2">
    <name type="scientific">Corynebacterium kefirresidentii</name>
    <dbReference type="NCBI Taxonomy" id="1979527"/>
    <lineage>
        <taxon>Bacteria</taxon>
        <taxon>Bacillati</taxon>
        <taxon>Actinomycetota</taxon>
        <taxon>Actinomycetes</taxon>
        <taxon>Mycobacteriales</taxon>
        <taxon>Corynebacteriaceae</taxon>
        <taxon>Corynebacterium</taxon>
    </lineage>
</organism>